<accession>A0AA38XBJ4</accession>
<evidence type="ECO:0000256" key="4">
    <source>
        <dbReference type="ARBA" id="ARBA00022759"/>
    </source>
</evidence>
<keyword evidence="9" id="KW-0732">Signal</keyword>
<keyword evidence="3" id="KW-0540">Nuclease</keyword>
<keyword evidence="4" id="KW-0255">Endonuclease</keyword>
<evidence type="ECO:0000256" key="6">
    <source>
        <dbReference type="ARBA" id="ARBA00023157"/>
    </source>
</evidence>
<dbReference type="InterPro" id="IPR016191">
    <property type="entry name" value="Ribonuclease/ribotoxin"/>
</dbReference>
<dbReference type="AlphaFoldDB" id="A0AA38XBJ4"/>
<evidence type="ECO:0000256" key="9">
    <source>
        <dbReference type="SAM" id="SignalP"/>
    </source>
</evidence>
<dbReference type="GO" id="GO:0046589">
    <property type="term" value="F:ribonuclease T1 activity"/>
    <property type="evidence" value="ECO:0007669"/>
    <property type="project" value="UniProtKB-EC"/>
</dbReference>
<keyword evidence="11" id="KW-1185">Reference proteome</keyword>
<protein>
    <recommendedName>
        <fullName evidence="2">ribonuclease T1</fullName>
        <ecNumber evidence="2">4.6.1.24</ecNumber>
    </recommendedName>
</protein>
<evidence type="ECO:0000256" key="1">
    <source>
        <dbReference type="ARBA" id="ARBA00009006"/>
    </source>
</evidence>
<keyword evidence="6" id="KW-1015">Disulfide bond</keyword>
<dbReference type="EMBL" id="JAPDRK010000007">
    <property type="protein sequence ID" value="KAJ9610312.1"/>
    <property type="molecule type" value="Genomic_DNA"/>
</dbReference>
<evidence type="ECO:0000313" key="10">
    <source>
        <dbReference type="EMBL" id="KAJ9610312.1"/>
    </source>
</evidence>
<feature type="chain" id="PRO_5041216301" description="ribonuclease T1" evidence="9">
    <location>
        <begin position="20"/>
        <end position="156"/>
    </location>
</feature>
<dbReference type="CDD" id="cd00606">
    <property type="entry name" value="fungal_RNase"/>
    <property type="match status" value="1"/>
</dbReference>
<proteinExistence type="inferred from homology"/>
<gene>
    <name evidence="10" type="ORF">H2200_005089</name>
</gene>
<comment type="caution">
    <text evidence="10">The sequence shown here is derived from an EMBL/GenBank/DDBJ whole genome shotgun (WGS) entry which is preliminary data.</text>
</comment>
<evidence type="ECO:0000256" key="2">
    <source>
        <dbReference type="ARBA" id="ARBA00012549"/>
    </source>
</evidence>
<comment type="similarity">
    <text evidence="1">Belongs to the ribonuclease N1/T1 family.</text>
</comment>
<dbReference type="Proteomes" id="UP001172673">
    <property type="component" value="Unassembled WGS sequence"/>
</dbReference>
<name>A0AA38XBJ4_9EURO</name>
<keyword evidence="5" id="KW-0378">Hydrolase</keyword>
<keyword evidence="7" id="KW-0456">Lyase</keyword>
<dbReference type="EC" id="4.6.1.24" evidence="2"/>
<sequence>MPLSQVLTSILLILTPVLALPPGFSSSRPIASPSLWPREFNDLAAHAQSCSETCGSICYYQTTIDAAVAKGYSLYQSGDTLGSDKYPHQYRDDEGFDFPVDGPWYEFPILNTFKVYTGGSPGADRVIFNEDGEYAGVITHTGASGDDFVACAGVDP</sequence>
<dbReference type="PANTHER" id="PTHR42104:SF1">
    <property type="entry name" value="EXTRACELLULAR GUANYL-SPECIFIC RIBONUCLEASE RNTA (AFU_ORTHOLOGUE AFUA_4G03230)"/>
    <property type="match status" value="1"/>
</dbReference>
<feature type="signal peptide" evidence="9">
    <location>
        <begin position="1"/>
        <end position="19"/>
    </location>
</feature>
<evidence type="ECO:0000256" key="8">
    <source>
        <dbReference type="ARBA" id="ARBA00034015"/>
    </source>
</evidence>
<dbReference type="PANTHER" id="PTHR42104">
    <property type="entry name" value="EXTRACELLULAR GUANYL-SPECIFIC RIBONUCLEASE RNTA (AFU_ORTHOLOGUE AFUA_4G03230)"/>
    <property type="match status" value="1"/>
</dbReference>
<dbReference type="GO" id="GO:0016787">
    <property type="term" value="F:hydrolase activity"/>
    <property type="evidence" value="ECO:0007669"/>
    <property type="project" value="UniProtKB-KW"/>
</dbReference>
<evidence type="ECO:0000256" key="3">
    <source>
        <dbReference type="ARBA" id="ARBA00022722"/>
    </source>
</evidence>
<dbReference type="InterPro" id="IPR000026">
    <property type="entry name" value="N1-like"/>
</dbReference>
<reference evidence="10" key="1">
    <citation type="submission" date="2022-10" db="EMBL/GenBank/DDBJ databases">
        <title>Culturing micro-colonial fungi from biological soil crusts in the Mojave desert and describing Neophaeococcomyces mojavensis, and introducing the new genera and species Taxawa tesnikishii.</title>
        <authorList>
            <person name="Kurbessoian T."/>
            <person name="Stajich J.E."/>
        </authorList>
    </citation>
    <scope>NUCLEOTIDE SEQUENCE</scope>
    <source>
        <strain evidence="10">TK_41</strain>
    </source>
</reference>
<evidence type="ECO:0000256" key="5">
    <source>
        <dbReference type="ARBA" id="ARBA00022801"/>
    </source>
</evidence>
<evidence type="ECO:0000313" key="11">
    <source>
        <dbReference type="Proteomes" id="UP001172673"/>
    </source>
</evidence>
<evidence type="ECO:0000256" key="7">
    <source>
        <dbReference type="ARBA" id="ARBA00023239"/>
    </source>
</evidence>
<dbReference type="Pfam" id="PF00545">
    <property type="entry name" value="Ribonuclease"/>
    <property type="match status" value="1"/>
</dbReference>
<comment type="catalytic activity">
    <reaction evidence="8">
        <text>[RNA] containing guanosine + H2O = an [RNA fragment]-3'-guanosine-3'-phosphate + a 5'-hydroxy-ribonucleotide-3'-[RNA fragment].</text>
        <dbReference type="EC" id="4.6.1.24"/>
    </reaction>
</comment>
<dbReference type="Gene3D" id="3.10.450.30">
    <property type="entry name" value="Microbial ribonucleases"/>
    <property type="match status" value="1"/>
</dbReference>
<dbReference type="SUPFAM" id="SSF53933">
    <property type="entry name" value="Microbial ribonucleases"/>
    <property type="match status" value="1"/>
</dbReference>
<organism evidence="10 11">
    <name type="scientific">Cladophialophora chaetospira</name>
    <dbReference type="NCBI Taxonomy" id="386627"/>
    <lineage>
        <taxon>Eukaryota</taxon>
        <taxon>Fungi</taxon>
        <taxon>Dikarya</taxon>
        <taxon>Ascomycota</taxon>
        <taxon>Pezizomycotina</taxon>
        <taxon>Eurotiomycetes</taxon>
        <taxon>Chaetothyriomycetidae</taxon>
        <taxon>Chaetothyriales</taxon>
        <taxon>Herpotrichiellaceae</taxon>
        <taxon>Cladophialophora</taxon>
    </lineage>
</organism>
<dbReference type="GO" id="GO:0003723">
    <property type="term" value="F:RNA binding"/>
    <property type="evidence" value="ECO:0007669"/>
    <property type="project" value="InterPro"/>
</dbReference>